<dbReference type="EMBL" id="DVGK01000110">
    <property type="protein sequence ID" value="HIR14145.1"/>
    <property type="molecule type" value="Genomic_DNA"/>
</dbReference>
<evidence type="ECO:0000256" key="4">
    <source>
        <dbReference type="ARBA" id="ARBA00023163"/>
    </source>
</evidence>
<organism evidence="6 7">
    <name type="scientific">Candidatus Choladousia intestinavium</name>
    <dbReference type="NCBI Taxonomy" id="2840727"/>
    <lineage>
        <taxon>Bacteria</taxon>
        <taxon>Bacillati</taxon>
        <taxon>Bacillota</taxon>
        <taxon>Clostridia</taxon>
        <taxon>Lachnospirales</taxon>
        <taxon>Lachnospiraceae</taxon>
        <taxon>Lachnospiraceae incertae sedis</taxon>
        <taxon>Candidatus Choladousia</taxon>
    </lineage>
</organism>
<accession>A0A9D1D9A6</accession>
<dbReference type="PROSITE" id="PS50931">
    <property type="entry name" value="HTH_LYSR"/>
    <property type="match status" value="1"/>
</dbReference>
<dbReference type="GO" id="GO:0003700">
    <property type="term" value="F:DNA-binding transcription factor activity"/>
    <property type="evidence" value="ECO:0007669"/>
    <property type="project" value="InterPro"/>
</dbReference>
<gene>
    <name evidence="6" type="ORF">IAB31_09515</name>
</gene>
<dbReference type="Proteomes" id="UP000886757">
    <property type="component" value="Unassembled WGS sequence"/>
</dbReference>
<evidence type="ECO:0000256" key="3">
    <source>
        <dbReference type="ARBA" id="ARBA00023125"/>
    </source>
</evidence>
<dbReference type="Pfam" id="PF00126">
    <property type="entry name" value="HTH_1"/>
    <property type="match status" value="1"/>
</dbReference>
<comment type="similarity">
    <text evidence="1">Belongs to the LysR transcriptional regulatory family.</text>
</comment>
<dbReference type="InterPro" id="IPR000847">
    <property type="entry name" value="LysR_HTH_N"/>
</dbReference>
<keyword evidence="4" id="KW-0804">Transcription</keyword>
<reference evidence="6" key="1">
    <citation type="submission" date="2020-10" db="EMBL/GenBank/DDBJ databases">
        <authorList>
            <person name="Gilroy R."/>
        </authorList>
    </citation>
    <scope>NUCLEOTIDE SEQUENCE</scope>
    <source>
        <strain evidence="6">ChiSjej4B22-8148</strain>
    </source>
</reference>
<dbReference type="AlphaFoldDB" id="A0A9D1D9A6"/>
<keyword evidence="3" id="KW-0238">DNA-binding</keyword>
<comment type="caution">
    <text evidence="6">The sequence shown here is derived from an EMBL/GenBank/DDBJ whole genome shotgun (WGS) entry which is preliminary data.</text>
</comment>
<protein>
    <submittedName>
        <fullName evidence="6">LysR family transcriptional regulator</fullName>
    </submittedName>
</protein>
<name>A0A9D1D9A6_9FIRM</name>
<keyword evidence="2" id="KW-0805">Transcription regulation</keyword>
<dbReference type="GO" id="GO:0000976">
    <property type="term" value="F:transcription cis-regulatory region binding"/>
    <property type="evidence" value="ECO:0007669"/>
    <property type="project" value="TreeGrafter"/>
</dbReference>
<sequence>MEIEYLEEFLVIAEEGRLGEAAERLYTTSSSLSKHIHVLEKEYGVALFDRSKRTIALNAYGEMLLPYAKKMVELHREASRKLFQKAVSDERSVSISAGYRIFEMAVEFRQKYQIGLTINESYEGKELLRKGDCELAFIMDEENKEQDLVKLP</sequence>
<evidence type="ECO:0000313" key="6">
    <source>
        <dbReference type="EMBL" id="HIR14145.1"/>
    </source>
</evidence>
<reference evidence="6" key="2">
    <citation type="journal article" date="2021" name="PeerJ">
        <title>Extensive microbial diversity within the chicken gut microbiome revealed by metagenomics and culture.</title>
        <authorList>
            <person name="Gilroy R."/>
            <person name="Ravi A."/>
            <person name="Getino M."/>
            <person name="Pursley I."/>
            <person name="Horton D.L."/>
            <person name="Alikhan N.F."/>
            <person name="Baker D."/>
            <person name="Gharbi K."/>
            <person name="Hall N."/>
            <person name="Watson M."/>
            <person name="Adriaenssens E.M."/>
            <person name="Foster-Nyarko E."/>
            <person name="Jarju S."/>
            <person name="Secka A."/>
            <person name="Antonio M."/>
            <person name="Oren A."/>
            <person name="Chaudhuri R.R."/>
            <person name="La Ragione R."/>
            <person name="Hildebrand F."/>
            <person name="Pallen M.J."/>
        </authorList>
    </citation>
    <scope>NUCLEOTIDE SEQUENCE</scope>
    <source>
        <strain evidence="6">ChiSjej4B22-8148</strain>
    </source>
</reference>
<dbReference type="InterPro" id="IPR036388">
    <property type="entry name" value="WH-like_DNA-bd_sf"/>
</dbReference>
<proteinExistence type="inferred from homology"/>
<dbReference type="PANTHER" id="PTHR30126">
    <property type="entry name" value="HTH-TYPE TRANSCRIPTIONAL REGULATOR"/>
    <property type="match status" value="1"/>
</dbReference>
<evidence type="ECO:0000313" key="7">
    <source>
        <dbReference type="Proteomes" id="UP000886757"/>
    </source>
</evidence>
<dbReference type="PANTHER" id="PTHR30126:SF40">
    <property type="entry name" value="HTH-TYPE TRANSCRIPTIONAL REGULATOR GLTR"/>
    <property type="match status" value="1"/>
</dbReference>
<dbReference type="InterPro" id="IPR036390">
    <property type="entry name" value="WH_DNA-bd_sf"/>
</dbReference>
<evidence type="ECO:0000259" key="5">
    <source>
        <dbReference type="PROSITE" id="PS50931"/>
    </source>
</evidence>
<dbReference type="Gene3D" id="1.10.10.10">
    <property type="entry name" value="Winged helix-like DNA-binding domain superfamily/Winged helix DNA-binding domain"/>
    <property type="match status" value="1"/>
</dbReference>
<feature type="domain" description="HTH lysR-type" evidence="5">
    <location>
        <begin position="1"/>
        <end position="58"/>
    </location>
</feature>
<evidence type="ECO:0000256" key="2">
    <source>
        <dbReference type="ARBA" id="ARBA00023015"/>
    </source>
</evidence>
<dbReference type="SUPFAM" id="SSF46785">
    <property type="entry name" value="Winged helix' DNA-binding domain"/>
    <property type="match status" value="1"/>
</dbReference>
<evidence type="ECO:0000256" key="1">
    <source>
        <dbReference type="ARBA" id="ARBA00009437"/>
    </source>
</evidence>